<evidence type="ECO:0000256" key="1">
    <source>
        <dbReference type="SAM" id="MobiDB-lite"/>
    </source>
</evidence>
<feature type="compositionally biased region" description="Basic and acidic residues" evidence="1">
    <location>
        <begin position="135"/>
        <end position="150"/>
    </location>
</feature>
<dbReference type="EMBL" id="FOGO01000031">
    <property type="protein sequence ID" value="SES39049.1"/>
    <property type="molecule type" value="Genomic_DNA"/>
</dbReference>
<feature type="region of interest" description="Disordered" evidence="1">
    <location>
        <begin position="1"/>
        <end position="28"/>
    </location>
</feature>
<proteinExistence type="predicted"/>
<feature type="compositionally biased region" description="Gly residues" evidence="1">
    <location>
        <begin position="241"/>
        <end position="252"/>
    </location>
</feature>
<feature type="region of interest" description="Disordered" evidence="1">
    <location>
        <begin position="172"/>
        <end position="252"/>
    </location>
</feature>
<name>A0A1H9WYZ5_9ACTN</name>
<evidence type="ECO:0000313" key="3">
    <source>
        <dbReference type="Proteomes" id="UP000182841"/>
    </source>
</evidence>
<evidence type="ECO:0000313" key="2">
    <source>
        <dbReference type="EMBL" id="SES39049.1"/>
    </source>
</evidence>
<protein>
    <submittedName>
        <fullName evidence="2">Uncharacterized protein</fullName>
    </submittedName>
</protein>
<sequence length="252" mass="26571">MASSSISRSRSSAGSQRHPPFGAGPVQQPAECFGRVVESEIGQVASQLLEAARFAHCIGDVLTPCSPPSVREQSAADRPRPARLGGWSAGLVLAGARSESNRVEARKCGSSTSRCRQDCGRARRRPGSDIVGQGPDRRSGERSSCDHVPDVARSLRSSNPTTQCVSIHVFLPREHPGPRPGRTCARRLSTTTDPSSTRRARSHDEWGDRLSSLAGPGAAGRKSATPIAPRAEPSAMFFQARGGGPHAYSGGG</sequence>
<feature type="non-terminal residue" evidence="2">
    <location>
        <position position="252"/>
    </location>
</feature>
<accession>A0A1H9WYZ5</accession>
<feature type="compositionally biased region" description="Polar residues" evidence="1">
    <location>
        <begin position="188"/>
        <end position="197"/>
    </location>
</feature>
<dbReference type="Proteomes" id="UP000182841">
    <property type="component" value="Unassembled WGS sequence"/>
</dbReference>
<feature type="compositionally biased region" description="Low complexity" evidence="1">
    <location>
        <begin position="1"/>
        <end position="15"/>
    </location>
</feature>
<gene>
    <name evidence="2" type="ORF">SAMN05421870_1314</name>
</gene>
<keyword evidence="3" id="KW-1185">Reference proteome</keyword>
<reference evidence="3" key="1">
    <citation type="submission" date="2016-10" db="EMBL/GenBank/DDBJ databases">
        <authorList>
            <person name="Varghese N."/>
            <person name="Submissions S."/>
        </authorList>
    </citation>
    <scope>NUCLEOTIDE SEQUENCE [LARGE SCALE GENOMIC DNA]</scope>
    <source>
        <strain evidence="3">CGMCC 4.6825</strain>
    </source>
</reference>
<organism evidence="2 3">
    <name type="scientific">Streptomyces qinglanensis</name>
    <dbReference type="NCBI Taxonomy" id="943816"/>
    <lineage>
        <taxon>Bacteria</taxon>
        <taxon>Bacillati</taxon>
        <taxon>Actinomycetota</taxon>
        <taxon>Actinomycetes</taxon>
        <taxon>Kitasatosporales</taxon>
        <taxon>Streptomycetaceae</taxon>
        <taxon>Streptomyces</taxon>
    </lineage>
</organism>
<dbReference type="AlphaFoldDB" id="A0A1H9WYZ5"/>
<feature type="region of interest" description="Disordered" evidence="1">
    <location>
        <begin position="112"/>
        <end position="159"/>
    </location>
</feature>